<reference evidence="4" key="2">
    <citation type="submission" date="2019-06" db="EMBL/GenBank/DDBJ databases">
        <title>Genomics analysis of Aphanomyces spp. identifies a new class of oomycete effector associated with host adaptation.</title>
        <authorList>
            <person name="Gaulin E."/>
        </authorList>
    </citation>
    <scope>NUCLEOTIDE SEQUENCE</scope>
    <source>
        <strain evidence="4">CBS 578.67</strain>
    </source>
</reference>
<dbReference type="Pfam" id="PF02798">
    <property type="entry name" value="GST_N"/>
    <property type="match status" value="1"/>
</dbReference>
<dbReference type="Gene3D" id="1.20.1050.10">
    <property type="match status" value="1"/>
</dbReference>
<dbReference type="SUPFAM" id="SSF47616">
    <property type="entry name" value="GST C-terminal domain-like"/>
    <property type="match status" value="1"/>
</dbReference>
<feature type="domain" description="GST N-terminal" evidence="2">
    <location>
        <begin position="3"/>
        <end position="84"/>
    </location>
</feature>
<organism evidence="5 6">
    <name type="scientific">Aphanomyces stellatus</name>
    <dbReference type="NCBI Taxonomy" id="120398"/>
    <lineage>
        <taxon>Eukaryota</taxon>
        <taxon>Sar</taxon>
        <taxon>Stramenopiles</taxon>
        <taxon>Oomycota</taxon>
        <taxon>Saprolegniomycetes</taxon>
        <taxon>Saprolegniales</taxon>
        <taxon>Verrucalvaceae</taxon>
        <taxon>Aphanomyces</taxon>
    </lineage>
</organism>
<evidence type="ECO:0000259" key="2">
    <source>
        <dbReference type="PROSITE" id="PS50404"/>
    </source>
</evidence>
<dbReference type="AlphaFoldDB" id="A0A485LL40"/>
<evidence type="ECO:0000259" key="3">
    <source>
        <dbReference type="PROSITE" id="PS50405"/>
    </source>
</evidence>
<dbReference type="GO" id="GO:0016034">
    <property type="term" value="F:maleylacetoacetate isomerase activity"/>
    <property type="evidence" value="ECO:0007669"/>
    <property type="project" value="TreeGrafter"/>
</dbReference>
<dbReference type="PANTHER" id="PTHR42673:SF4">
    <property type="entry name" value="MALEYLACETOACETATE ISOMERASE"/>
    <property type="match status" value="1"/>
</dbReference>
<dbReference type="Gene3D" id="3.40.30.10">
    <property type="entry name" value="Glutaredoxin"/>
    <property type="match status" value="1"/>
</dbReference>
<dbReference type="GO" id="GO:0004364">
    <property type="term" value="F:glutathione transferase activity"/>
    <property type="evidence" value="ECO:0007669"/>
    <property type="project" value="TreeGrafter"/>
</dbReference>
<dbReference type="InterPro" id="IPR004045">
    <property type="entry name" value="Glutathione_S-Trfase_N"/>
</dbReference>
<evidence type="ECO:0000313" key="4">
    <source>
        <dbReference type="EMBL" id="KAF0685667.1"/>
    </source>
</evidence>
<dbReference type="InterPro" id="IPR036282">
    <property type="entry name" value="Glutathione-S-Trfase_C_sf"/>
</dbReference>
<reference evidence="5 6" key="1">
    <citation type="submission" date="2019-03" db="EMBL/GenBank/DDBJ databases">
        <authorList>
            <person name="Gaulin E."/>
            <person name="Dumas B."/>
        </authorList>
    </citation>
    <scope>NUCLEOTIDE SEQUENCE [LARGE SCALE GENOMIC DNA]</scope>
    <source>
        <strain evidence="5">CBS 568.67</strain>
    </source>
</reference>
<evidence type="ECO:0000256" key="1">
    <source>
        <dbReference type="ARBA" id="ARBA00010007"/>
    </source>
</evidence>
<dbReference type="InterPro" id="IPR036249">
    <property type="entry name" value="Thioredoxin-like_sf"/>
</dbReference>
<proteinExistence type="inferred from homology"/>
<dbReference type="Pfam" id="PF13410">
    <property type="entry name" value="GST_C_2"/>
    <property type="match status" value="1"/>
</dbReference>
<sequence>MACPVVLHSFWKSTCSWRVRTALAWKRIPYEYRGVNIRANENKAAAYTNLNPNQKVPSLYIDGHLLTQSSAILAYLEETRPDPPLLPSDPIQRAHVRSFCDIIGADIQPIQNLAVLREIARDAKDKDAVSKAWASKWITRGFDALETRLKASSGKFCFGDAITLADVYLVPQVNNAIVFGVDMDAYPYIQRINETLLAEDAFRKSHPSQMPDCPPALSG</sequence>
<dbReference type="EMBL" id="VJMH01007062">
    <property type="protein sequence ID" value="KAF0685667.1"/>
    <property type="molecule type" value="Genomic_DNA"/>
</dbReference>
<accession>A0A485LL40</accession>
<dbReference type="PANTHER" id="PTHR42673">
    <property type="entry name" value="MALEYLACETOACETATE ISOMERASE"/>
    <property type="match status" value="1"/>
</dbReference>
<dbReference type="InterPro" id="IPR034330">
    <property type="entry name" value="GST_Zeta_C"/>
</dbReference>
<dbReference type="SFLD" id="SFLDS00019">
    <property type="entry name" value="Glutathione_Transferase_(cytos"/>
    <property type="match status" value="1"/>
</dbReference>
<comment type="similarity">
    <text evidence="1">Belongs to the GST superfamily. Zeta family.</text>
</comment>
<name>A0A485LL40_9STRA</name>
<dbReference type="OrthoDB" id="202840at2759"/>
<dbReference type="SUPFAM" id="SSF52833">
    <property type="entry name" value="Thioredoxin-like"/>
    <property type="match status" value="1"/>
</dbReference>
<gene>
    <name evidence="5" type="primary">Aste57867_22503</name>
    <name evidence="4" type="ORF">As57867_022433</name>
    <name evidence="5" type="ORF">ASTE57867_22503</name>
</gene>
<evidence type="ECO:0000313" key="6">
    <source>
        <dbReference type="Proteomes" id="UP000332933"/>
    </source>
</evidence>
<evidence type="ECO:0000313" key="5">
    <source>
        <dbReference type="EMBL" id="VFT99163.1"/>
    </source>
</evidence>
<dbReference type="NCBIfam" id="TIGR01262">
    <property type="entry name" value="maiA"/>
    <property type="match status" value="1"/>
</dbReference>
<dbReference type="GO" id="GO:0006749">
    <property type="term" value="P:glutathione metabolic process"/>
    <property type="evidence" value="ECO:0007669"/>
    <property type="project" value="TreeGrafter"/>
</dbReference>
<dbReference type="PROSITE" id="PS50405">
    <property type="entry name" value="GST_CTER"/>
    <property type="match status" value="1"/>
</dbReference>
<protein>
    <submittedName>
        <fullName evidence="5">Aste57867_22503 protein</fullName>
    </submittedName>
</protein>
<dbReference type="GO" id="GO:0006559">
    <property type="term" value="P:L-phenylalanine catabolic process"/>
    <property type="evidence" value="ECO:0007669"/>
    <property type="project" value="TreeGrafter"/>
</dbReference>
<dbReference type="FunFam" id="1.20.1050.10:FF:000010">
    <property type="entry name" value="Maleylacetoacetate isomerase isoform 1"/>
    <property type="match status" value="1"/>
</dbReference>
<dbReference type="InterPro" id="IPR040079">
    <property type="entry name" value="Glutathione_S-Trfase"/>
</dbReference>
<dbReference type="PROSITE" id="PS50404">
    <property type="entry name" value="GST_NTER"/>
    <property type="match status" value="1"/>
</dbReference>
<dbReference type="InterPro" id="IPR005955">
    <property type="entry name" value="GST_Zeta"/>
</dbReference>
<dbReference type="InterPro" id="IPR010987">
    <property type="entry name" value="Glutathione-S-Trfase_C-like"/>
</dbReference>
<feature type="domain" description="GST C-terminal" evidence="3">
    <location>
        <begin position="89"/>
        <end position="215"/>
    </location>
</feature>
<dbReference type="CDD" id="cd03191">
    <property type="entry name" value="GST_C_Zeta"/>
    <property type="match status" value="1"/>
</dbReference>
<dbReference type="GO" id="GO:0005737">
    <property type="term" value="C:cytoplasm"/>
    <property type="evidence" value="ECO:0007669"/>
    <property type="project" value="InterPro"/>
</dbReference>
<dbReference type="SFLD" id="SFLDG00358">
    <property type="entry name" value="Main_(cytGST)"/>
    <property type="match status" value="1"/>
</dbReference>
<dbReference type="Proteomes" id="UP000332933">
    <property type="component" value="Unassembled WGS sequence"/>
</dbReference>
<dbReference type="PROSITE" id="PS51354">
    <property type="entry name" value="GLUTAREDOXIN_2"/>
    <property type="match status" value="1"/>
</dbReference>
<dbReference type="EMBL" id="CAADRA010007088">
    <property type="protein sequence ID" value="VFT99163.1"/>
    <property type="molecule type" value="Genomic_DNA"/>
</dbReference>
<keyword evidence="6" id="KW-1185">Reference proteome</keyword>